<dbReference type="OrthoDB" id="6120735at2759"/>
<evidence type="ECO:0000256" key="1">
    <source>
        <dbReference type="SAM" id="SignalP"/>
    </source>
</evidence>
<evidence type="ECO:0000313" key="3">
    <source>
        <dbReference type="Proteomes" id="UP000030746"/>
    </source>
</evidence>
<dbReference type="CTD" id="20241205"/>
<evidence type="ECO:0008006" key="4">
    <source>
        <dbReference type="Google" id="ProtNLM"/>
    </source>
</evidence>
<keyword evidence="3" id="KW-1185">Reference proteome</keyword>
<protein>
    <recommendedName>
        <fullName evidence="4">Fucolectin tachylectin-4 pentraxin-1 domain-containing protein</fullName>
    </recommendedName>
</protein>
<evidence type="ECO:0000313" key="2">
    <source>
        <dbReference type="EMBL" id="ESO83081.1"/>
    </source>
</evidence>
<dbReference type="Proteomes" id="UP000030746">
    <property type="component" value="Unassembled WGS sequence"/>
</dbReference>
<dbReference type="KEGG" id="lgi:LOTGIDRAFT_169717"/>
<sequence>MTVIYVVVILVCIGVVGCSGFNDPCTIQPTWWGQDAATENGIKDATANITCTNGSVWWNYPRGRLRLNFDNSIPGREFRVCLSGNMMGSFRSIMDISGAHNRNMNAEPGRLIVISLSRNSFFRDQTVDKPRFDACILFLFRSAALLQFPVQESYNNVRIAYDVTVHDY</sequence>
<accession>V3ZQC4</accession>
<feature type="chain" id="PRO_5004715987" description="Fucolectin tachylectin-4 pentraxin-1 domain-containing protein" evidence="1">
    <location>
        <begin position="19"/>
        <end position="168"/>
    </location>
</feature>
<dbReference type="EMBL" id="KB203796">
    <property type="protein sequence ID" value="ESO83081.1"/>
    <property type="molecule type" value="Genomic_DNA"/>
</dbReference>
<dbReference type="GeneID" id="20241205"/>
<name>V3ZQC4_LOTGI</name>
<gene>
    <name evidence="2" type="ORF">LOTGIDRAFT_169717</name>
</gene>
<feature type="signal peptide" evidence="1">
    <location>
        <begin position="1"/>
        <end position="18"/>
    </location>
</feature>
<dbReference type="AlphaFoldDB" id="V3ZQC4"/>
<proteinExistence type="predicted"/>
<dbReference type="RefSeq" id="XP_009066263.1">
    <property type="nucleotide sequence ID" value="XM_009068015.1"/>
</dbReference>
<dbReference type="HOGENOM" id="CLU_1588348_0_0_1"/>
<keyword evidence="1" id="KW-0732">Signal</keyword>
<reference evidence="2 3" key="1">
    <citation type="journal article" date="2013" name="Nature">
        <title>Insights into bilaterian evolution from three spiralian genomes.</title>
        <authorList>
            <person name="Simakov O."/>
            <person name="Marletaz F."/>
            <person name="Cho S.J."/>
            <person name="Edsinger-Gonzales E."/>
            <person name="Havlak P."/>
            <person name="Hellsten U."/>
            <person name="Kuo D.H."/>
            <person name="Larsson T."/>
            <person name="Lv J."/>
            <person name="Arendt D."/>
            <person name="Savage R."/>
            <person name="Osoegawa K."/>
            <person name="de Jong P."/>
            <person name="Grimwood J."/>
            <person name="Chapman J.A."/>
            <person name="Shapiro H."/>
            <person name="Aerts A."/>
            <person name="Otillar R.P."/>
            <person name="Terry A.Y."/>
            <person name="Boore J.L."/>
            <person name="Grigoriev I.V."/>
            <person name="Lindberg D.R."/>
            <person name="Seaver E.C."/>
            <person name="Weisblat D.A."/>
            <person name="Putnam N.H."/>
            <person name="Rokhsar D.S."/>
        </authorList>
    </citation>
    <scope>NUCLEOTIDE SEQUENCE [LARGE SCALE GENOMIC DNA]</scope>
</reference>
<organism evidence="2 3">
    <name type="scientific">Lottia gigantea</name>
    <name type="common">Giant owl limpet</name>
    <dbReference type="NCBI Taxonomy" id="225164"/>
    <lineage>
        <taxon>Eukaryota</taxon>
        <taxon>Metazoa</taxon>
        <taxon>Spiralia</taxon>
        <taxon>Lophotrochozoa</taxon>
        <taxon>Mollusca</taxon>
        <taxon>Gastropoda</taxon>
        <taxon>Patellogastropoda</taxon>
        <taxon>Lottioidea</taxon>
        <taxon>Lottiidae</taxon>
        <taxon>Lottia</taxon>
    </lineage>
</organism>